<dbReference type="PANTHER" id="PTHR33112:SF12">
    <property type="entry name" value="HETEROKARYON INCOMPATIBILITY DOMAIN-CONTAINING PROTEIN"/>
    <property type="match status" value="1"/>
</dbReference>
<keyword evidence="4" id="KW-1185">Reference proteome</keyword>
<dbReference type="HOGENOM" id="CLU_003953_2_2_1"/>
<organism evidence="3 4">
    <name type="scientific">Verruconis gallopava</name>
    <dbReference type="NCBI Taxonomy" id="253628"/>
    <lineage>
        <taxon>Eukaryota</taxon>
        <taxon>Fungi</taxon>
        <taxon>Dikarya</taxon>
        <taxon>Ascomycota</taxon>
        <taxon>Pezizomycotina</taxon>
        <taxon>Dothideomycetes</taxon>
        <taxon>Pleosporomycetidae</taxon>
        <taxon>Venturiales</taxon>
        <taxon>Sympoventuriaceae</taxon>
        <taxon>Verruconis</taxon>
    </lineage>
</organism>
<gene>
    <name evidence="3" type="ORF">PV09_05092</name>
</gene>
<dbReference type="AlphaFoldDB" id="A0A0D2AX69"/>
<feature type="compositionally biased region" description="Basic and acidic residues" evidence="1">
    <location>
        <begin position="1"/>
        <end position="12"/>
    </location>
</feature>
<evidence type="ECO:0000313" key="3">
    <source>
        <dbReference type="EMBL" id="KIW03789.1"/>
    </source>
</evidence>
<feature type="region of interest" description="Disordered" evidence="1">
    <location>
        <begin position="1"/>
        <end position="22"/>
    </location>
</feature>
<reference evidence="3 4" key="1">
    <citation type="submission" date="2015-01" db="EMBL/GenBank/DDBJ databases">
        <title>The Genome Sequence of Ochroconis gallopava CBS43764.</title>
        <authorList>
            <consortium name="The Broad Institute Genomics Platform"/>
            <person name="Cuomo C."/>
            <person name="de Hoog S."/>
            <person name="Gorbushina A."/>
            <person name="Stielow B."/>
            <person name="Teixiera M."/>
            <person name="Abouelleil A."/>
            <person name="Chapman S.B."/>
            <person name="Priest M."/>
            <person name="Young S.K."/>
            <person name="Wortman J."/>
            <person name="Nusbaum C."/>
            <person name="Birren B."/>
        </authorList>
    </citation>
    <scope>NUCLEOTIDE SEQUENCE [LARGE SCALE GENOMIC DNA]</scope>
    <source>
        <strain evidence="3 4">CBS 43764</strain>
    </source>
</reference>
<dbReference type="VEuPathDB" id="FungiDB:PV09_05092"/>
<dbReference type="GeneID" id="27313065"/>
<dbReference type="InParanoid" id="A0A0D2AX69"/>
<proteinExistence type="predicted"/>
<dbReference type="RefSeq" id="XP_016213658.1">
    <property type="nucleotide sequence ID" value="XM_016358557.1"/>
</dbReference>
<feature type="domain" description="Heterokaryon incompatibility" evidence="2">
    <location>
        <begin position="189"/>
        <end position="339"/>
    </location>
</feature>
<dbReference type="EMBL" id="KN847543">
    <property type="protein sequence ID" value="KIW03789.1"/>
    <property type="molecule type" value="Genomic_DNA"/>
</dbReference>
<accession>A0A0D2AX69</accession>
<evidence type="ECO:0000256" key="1">
    <source>
        <dbReference type="SAM" id="MobiDB-lite"/>
    </source>
</evidence>
<dbReference type="OrthoDB" id="5428863at2759"/>
<dbReference type="Pfam" id="PF06985">
    <property type="entry name" value="HET"/>
    <property type="match status" value="1"/>
</dbReference>
<dbReference type="PANTHER" id="PTHR33112">
    <property type="entry name" value="DOMAIN PROTEIN, PUTATIVE-RELATED"/>
    <property type="match status" value="1"/>
</dbReference>
<evidence type="ECO:0000313" key="4">
    <source>
        <dbReference type="Proteomes" id="UP000053259"/>
    </source>
</evidence>
<dbReference type="Proteomes" id="UP000053259">
    <property type="component" value="Unassembled WGS sequence"/>
</dbReference>
<evidence type="ECO:0000259" key="2">
    <source>
        <dbReference type="Pfam" id="PF06985"/>
    </source>
</evidence>
<dbReference type="InterPro" id="IPR010730">
    <property type="entry name" value="HET"/>
</dbReference>
<name>A0A0D2AX69_9PEZI</name>
<protein>
    <recommendedName>
        <fullName evidence="2">Heterokaryon incompatibility domain-containing protein</fullName>
    </recommendedName>
</protein>
<sequence>MPPIAETREDPTNRPPHLGKSSIPPQFAGCGICRTLRGYFENGGSSGSINCGPIEDARNTECLSHGPLLNSFYDYCNINSRLNDSPDDVGFLASGRGTSVQIVQSISKLGLFWNLSLVHNENIPDHPGIGRILDDDWIDLDVIKLWKEECLVRHGSECENPIKIWPARPAWLIDVHQGCIVPGNNITDYVALSYRWGDGLETRTHIEQLEKLQVPHSLKDGALLVKLAPIVHHAIYLTEKLGERFVWIDSLCIPHGDHKMLAEQLDLMGAIYANAIVTIVATDDDAHVGIQGLKGVSGSRQLSQNVFAFGEDRIAVRRTGIFSLSTGGEYHERGWTYQEFMMSKRKLIFKNKEVHWECSCCVWHEDLTLGTEIDKYINPRLSLLMAGIPEMSSLHHCITNYNIRKLKFDEDALAGFSGLLAICSRSFTGGFLYGLPEMDFESNLCWRPYWDYTELRRRVPSNDPQKENEFSLALPSWSWVGWEGMVGWDYEALRVNTRMSWFTETFPITDWYTWDAKENKALRRIASTWSKAREEYKKASEPLPAGWSRHAPSEVERFRDEPILWPDNCGEHVYKHAAVTDEDCPFWFFPFPIANIDSTVQPSMPEQIAHLFCKTKRGFVGGFREVSDQGNEVKLTDSTDKVIGTLRVHNQDQLSEFRQRENVPDILQHDAIELVAISWSRKYSKNFDKEKMCYATINKPRDVVNVLWIEWINGIAYRLAAGTVHKLDWEALELQDVDLILG</sequence>